<reference evidence="1" key="1">
    <citation type="submission" date="2020-06" db="EMBL/GenBank/DDBJ databases">
        <authorList>
            <consortium name="Plant Systems Biology data submission"/>
        </authorList>
    </citation>
    <scope>NUCLEOTIDE SEQUENCE</scope>
    <source>
        <strain evidence="1">D6</strain>
    </source>
</reference>
<proteinExistence type="predicted"/>
<dbReference type="OrthoDB" id="55542at2759"/>
<accession>A0A9N8END9</accession>
<dbReference type="AlphaFoldDB" id="A0A9N8END9"/>
<dbReference type="EMBL" id="CAICTM010001463">
    <property type="protein sequence ID" value="CAB9523863.1"/>
    <property type="molecule type" value="Genomic_DNA"/>
</dbReference>
<comment type="caution">
    <text evidence="1">The sequence shown here is derived from an EMBL/GenBank/DDBJ whole genome shotgun (WGS) entry which is preliminary data.</text>
</comment>
<sequence>MKSAFTLTFLASQVNGNGLRGLQYCPPPGTGITCPGNIHTVACGDGYRCKYDNECFANAAGFVNCLPVEDFCPLPGPGVTCPGNINTVGCGKGYKCKYDNECFANAAGFVNCLPVDDSCPTPGTGMSCPLNKDMVICNQKCQYGNMCLANAAGFAFASCTHLPPPCNPTTSSNCPPIQPPPVTNPPVPPCNPTTGANC</sequence>
<keyword evidence="2" id="KW-1185">Reference proteome</keyword>
<dbReference type="Proteomes" id="UP001153069">
    <property type="component" value="Unassembled WGS sequence"/>
</dbReference>
<protein>
    <submittedName>
        <fullName evidence="1">Uncharacterized protein</fullName>
    </submittedName>
</protein>
<evidence type="ECO:0000313" key="2">
    <source>
        <dbReference type="Proteomes" id="UP001153069"/>
    </source>
</evidence>
<organism evidence="1 2">
    <name type="scientific">Seminavis robusta</name>
    <dbReference type="NCBI Taxonomy" id="568900"/>
    <lineage>
        <taxon>Eukaryota</taxon>
        <taxon>Sar</taxon>
        <taxon>Stramenopiles</taxon>
        <taxon>Ochrophyta</taxon>
        <taxon>Bacillariophyta</taxon>
        <taxon>Bacillariophyceae</taxon>
        <taxon>Bacillariophycidae</taxon>
        <taxon>Naviculales</taxon>
        <taxon>Naviculaceae</taxon>
        <taxon>Seminavis</taxon>
    </lineage>
</organism>
<gene>
    <name evidence="1" type="ORF">SEMRO_1465_G274950.1</name>
</gene>
<evidence type="ECO:0000313" key="1">
    <source>
        <dbReference type="EMBL" id="CAB9523863.1"/>
    </source>
</evidence>
<name>A0A9N8END9_9STRA</name>